<keyword evidence="2" id="KW-1185">Reference proteome</keyword>
<name>A0A1L9U0C6_9EURO</name>
<proteinExistence type="predicted"/>
<dbReference type="VEuPathDB" id="FungiDB:ASPSYDRAFT_26940"/>
<evidence type="ECO:0000313" key="1">
    <source>
        <dbReference type="EMBL" id="OJJ64973.1"/>
    </source>
</evidence>
<dbReference type="AlphaFoldDB" id="A0A1L9U0C6"/>
<evidence type="ECO:0000313" key="2">
    <source>
        <dbReference type="Proteomes" id="UP000184356"/>
    </source>
</evidence>
<dbReference type="GeneID" id="63760409"/>
<reference evidence="2" key="1">
    <citation type="journal article" date="2017" name="Genome Biol.">
        <title>Comparative genomics reveals high biological diversity and specific adaptations in the industrially and medically important fungal genus Aspergillus.</title>
        <authorList>
            <person name="de Vries R.P."/>
            <person name="Riley R."/>
            <person name="Wiebenga A."/>
            <person name="Aguilar-Osorio G."/>
            <person name="Amillis S."/>
            <person name="Uchima C.A."/>
            <person name="Anderluh G."/>
            <person name="Asadollahi M."/>
            <person name="Askin M."/>
            <person name="Barry K."/>
            <person name="Battaglia E."/>
            <person name="Bayram O."/>
            <person name="Benocci T."/>
            <person name="Braus-Stromeyer S.A."/>
            <person name="Caldana C."/>
            <person name="Canovas D."/>
            <person name="Cerqueira G.C."/>
            <person name="Chen F."/>
            <person name="Chen W."/>
            <person name="Choi C."/>
            <person name="Clum A."/>
            <person name="Dos Santos R.A."/>
            <person name="Damasio A.R."/>
            <person name="Diallinas G."/>
            <person name="Emri T."/>
            <person name="Fekete E."/>
            <person name="Flipphi M."/>
            <person name="Freyberg S."/>
            <person name="Gallo A."/>
            <person name="Gournas C."/>
            <person name="Habgood R."/>
            <person name="Hainaut M."/>
            <person name="Harispe M.L."/>
            <person name="Henrissat B."/>
            <person name="Hilden K.S."/>
            <person name="Hope R."/>
            <person name="Hossain A."/>
            <person name="Karabika E."/>
            <person name="Karaffa L."/>
            <person name="Karanyi Z."/>
            <person name="Krasevec N."/>
            <person name="Kuo A."/>
            <person name="Kusch H."/>
            <person name="LaButti K."/>
            <person name="Lagendijk E.L."/>
            <person name="Lapidus A."/>
            <person name="Levasseur A."/>
            <person name="Lindquist E."/>
            <person name="Lipzen A."/>
            <person name="Logrieco A.F."/>
            <person name="MacCabe A."/>
            <person name="Maekelae M.R."/>
            <person name="Malavazi I."/>
            <person name="Melin P."/>
            <person name="Meyer V."/>
            <person name="Mielnichuk N."/>
            <person name="Miskei M."/>
            <person name="Molnar A.P."/>
            <person name="Mule G."/>
            <person name="Ngan C.Y."/>
            <person name="Orejas M."/>
            <person name="Orosz E."/>
            <person name="Ouedraogo J.P."/>
            <person name="Overkamp K.M."/>
            <person name="Park H.-S."/>
            <person name="Perrone G."/>
            <person name="Piumi F."/>
            <person name="Punt P.J."/>
            <person name="Ram A.F."/>
            <person name="Ramon A."/>
            <person name="Rauscher S."/>
            <person name="Record E."/>
            <person name="Riano-Pachon D.M."/>
            <person name="Robert V."/>
            <person name="Roehrig J."/>
            <person name="Ruller R."/>
            <person name="Salamov A."/>
            <person name="Salih N.S."/>
            <person name="Samson R.A."/>
            <person name="Sandor E."/>
            <person name="Sanguinetti M."/>
            <person name="Schuetze T."/>
            <person name="Sepcic K."/>
            <person name="Shelest E."/>
            <person name="Sherlock G."/>
            <person name="Sophianopoulou V."/>
            <person name="Squina F.M."/>
            <person name="Sun H."/>
            <person name="Susca A."/>
            <person name="Todd R.B."/>
            <person name="Tsang A."/>
            <person name="Unkles S.E."/>
            <person name="van de Wiele N."/>
            <person name="van Rossen-Uffink D."/>
            <person name="Oliveira J.V."/>
            <person name="Vesth T.C."/>
            <person name="Visser J."/>
            <person name="Yu J.-H."/>
            <person name="Zhou M."/>
            <person name="Andersen M.R."/>
            <person name="Archer D.B."/>
            <person name="Baker S.E."/>
            <person name="Benoit I."/>
            <person name="Brakhage A.A."/>
            <person name="Braus G.H."/>
            <person name="Fischer R."/>
            <person name="Frisvad J.C."/>
            <person name="Goldman G.H."/>
            <person name="Houbraken J."/>
            <person name="Oakley B."/>
            <person name="Pocsi I."/>
            <person name="Scazzocchio C."/>
            <person name="Seiboth B."/>
            <person name="vanKuyk P.A."/>
            <person name="Wortman J."/>
            <person name="Dyer P.S."/>
            <person name="Grigoriev I.V."/>
        </authorList>
    </citation>
    <scope>NUCLEOTIDE SEQUENCE [LARGE SCALE GENOMIC DNA]</scope>
    <source>
        <strain evidence="2">CBS 593.65</strain>
    </source>
</reference>
<dbReference type="EMBL" id="KV878582">
    <property type="protein sequence ID" value="OJJ64973.1"/>
    <property type="molecule type" value="Genomic_DNA"/>
</dbReference>
<gene>
    <name evidence="1" type="ORF">ASPSYDRAFT_26940</name>
</gene>
<organism evidence="1 2">
    <name type="scientific">Aspergillus sydowii CBS 593.65</name>
    <dbReference type="NCBI Taxonomy" id="1036612"/>
    <lineage>
        <taxon>Eukaryota</taxon>
        <taxon>Fungi</taxon>
        <taxon>Dikarya</taxon>
        <taxon>Ascomycota</taxon>
        <taxon>Pezizomycotina</taxon>
        <taxon>Eurotiomycetes</taxon>
        <taxon>Eurotiomycetidae</taxon>
        <taxon>Eurotiales</taxon>
        <taxon>Aspergillaceae</taxon>
        <taxon>Aspergillus</taxon>
        <taxon>Aspergillus subgen. Nidulantes</taxon>
    </lineage>
</organism>
<sequence length="153" mass="17205">MDSSIRAWLRRMGFRTSDSIKQLQEIGSSFVTSIFMLLISLPRRPYGTVGGPEIVPTPARKRSGRPVFSRQKIQSIRKLYDELQQERENETISRSTKNHVAADVVDIDELEEIVDAEKQDSLEETGVSISSSTKGKLQLEVKRVSLPNTDVDG</sequence>
<dbReference type="Proteomes" id="UP000184356">
    <property type="component" value="Unassembled WGS sequence"/>
</dbReference>
<protein>
    <submittedName>
        <fullName evidence="1">Uncharacterized protein</fullName>
    </submittedName>
</protein>
<accession>A0A1L9U0C6</accession>
<dbReference type="RefSeq" id="XP_040708779.1">
    <property type="nucleotide sequence ID" value="XM_040844336.1"/>
</dbReference>